<protein>
    <submittedName>
        <fullName evidence="2">Uncharacterized protein</fullName>
    </submittedName>
</protein>
<gene>
    <name evidence="2" type="ORF">RSOLAG1IB_12488</name>
</gene>
<organism evidence="2 3">
    <name type="scientific">Thanatephorus cucumeris (strain AG1-IB / isolate 7/3/14)</name>
    <name type="common">Lettuce bottom rot fungus</name>
    <name type="synonym">Rhizoctonia solani</name>
    <dbReference type="NCBI Taxonomy" id="1108050"/>
    <lineage>
        <taxon>Eukaryota</taxon>
        <taxon>Fungi</taxon>
        <taxon>Dikarya</taxon>
        <taxon>Basidiomycota</taxon>
        <taxon>Agaricomycotina</taxon>
        <taxon>Agaricomycetes</taxon>
        <taxon>Cantharellales</taxon>
        <taxon>Ceratobasidiaceae</taxon>
        <taxon>Rhizoctonia</taxon>
        <taxon>Rhizoctonia solani AG-1</taxon>
    </lineage>
</organism>
<feature type="chain" id="PRO_5002131025" evidence="1">
    <location>
        <begin position="26"/>
        <end position="183"/>
    </location>
</feature>
<proteinExistence type="predicted"/>
<name>A0A0B7FXM2_THACB</name>
<dbReference type="EMBL" id="LN679697">
    <property type="protein sequence ID" value="CEL61589.1"/>
    <property type="molecule type" value="Genomic_DNA"/>
</dbReference>
<reference evidence="2 3" key="1">
    <citation type="submission" date="2014-11" db="EMBL/GenBank/DDBJ databases">
        <authorList>
            <person name="Wibberg Daniel"/>
        </authorList>
    </citation>
    <scope>NUCLEOTIDE SEQUENCE [LARGE SCALE GENOMIC DNA]</scope>
    <source>
        <strain evidence="2">Rhizoctonia solani AG1-IB 7/3/14</strain>
    </source>
</reference>
<dbReference type="Proteomes" id="UP000059188">
    <property type="component" value="Unassembled WGS sequence"/>
</dbReference>
<dbReference type="AlphaFoldDB" id="A0A0B7FXM2"/>
<accession>A0A0B7FXM2</accession>
<evidence type="ECO:0000313" key="3">
    <source>
        <dbReference type="Proteomes" id="UP000059188"/>
    </source>
</evidence>
<feature type="signal peptide" evidence="1">
    <location>
        <begin position="1"/>
        <end position="25"/>
    </location>
</feature>
<evidence type="ECO:0000313" key="2">
    <source>
        <dbReference type="EMBL" id="CEL61589.1"/>
    </source>
</evidence>
<evidence type="ECO:0000256" key="1">
    <source>
        <dbReference type="SAM" id="SignalP"/>
    </source>
</evidence>
<keyword evidence="1" id="KW-0732">Signal</keyword>
<sequence>MSPSLLSRLLFFAFAVLAFSTSIWARPLEINRGLVDRRDVCIVDVSCATGVSIAGELEGLRKAIEPKLYALGECYTNKVDPSGNITVIAAHIRATTPRISGMISGQTTVNGLEKTEASIILIDILKGLKSSFEPLSAANALANSYAEEELPGIRMAINDLRDELNKLFAAIAPIMSVCCTHVT</sequence>
<keyword evidence="3" id="KW-1185">Reference proteome</keyword>